<evidence type="ECO:0000256" key="12">
    <source>
        <dbReference type="SAM" id="Phobius"/>
    </source>
</evidence>
<dbReference type="GO" id="GO:0016020">
    <property type="term" value="C:membrane"/>
    <property type="evidence" value="ECO:0007669"/>
    <property type="project" value="UniProtKB-SubCell"/>
</dbReference>
<dbReference type="SUPFAM" id="SSF50182">
    <property type="entry name" value="Sm-like ribonucleoproteins"/>
    <property type="match status" value="1"/>
</dbReference>
<keyword evidence="8 12" id="KW-0472">Membrane</keyword>
<feature type="compositionally biased region" description="Basic and acidic residues" evidence="11">
    <location>
        <begin position="809"/>
        <end position="824"/>
    </location>
</feature>
<feature type="domain" description="EF-hand" evidence="13">
    <location>
        <begin position="424"/>
        <end position="459"/>
    </location>
</feature>
<protein>
    <recommendedName>
        <fullName evidence="13">EF-hand domain-containing protein</fullName>
    </recommendedName>
</protein>
<feature type="compositionally biased region" description="Low complexity" evidence="11">
    <location>
        <begin position="875"/>
        <end position="889"/>
    </location>
</feature>
<dbReference type="GO" id="GO:0005509">
    <property type="term" value="F:calcium ion binding"/>
    <property type="evidence" value="ECO:0007669"/>
    <property type="project" value="InterPro"/>
</dbReference>
<dbReference type="PANTHER" id="PTHR31323">
    <property type="entry name" value="MECHANOSENSITIVE ION CHANNEL PROTEIN MSY2"/>
    <property type="match status" value="1"/>
</dbReference>
<feature type="transmembrane region" description="Helical" evidence="12">
    <location>
        <begin position="145"/>
        <end position="167"/>
    </location>
</feature>
<feature type="transmembrane region" description="Helical" evidence="12">
    <location>
        <begin position="268"/>
        <end position="291"/>
    </location>
</feature>
<feature type="transmembrane region" description="Helical" evidence="12">
    <location>
        <begin position="480"/>
        <end position="502"/>
    </location>
</feature>
<dbReference type="InterPro" id="IPR010920">
    <property type="entry name" value="LSM_dom_sf"/>
</dbReference>
<dbReference type="EMBL" id="JAGHQM010000291">
    <property type="protein sequence ID" value="KAH0562817.1"/>
    <property type="molecule type" value="Genomic_DNA"/>
</dbReference>
<keyword evidence="6" id="KW-1278">Translocase</keyword>
<accession>A0A9P8RRL4</accession>
<evidence type="ECO:0000256" key="7">
    <source>
        <dbReference type="ARBA" id="ARBA00022989"/>
    </source>
</evidence>
<dbReference type="Proteomes" id="UP000750711">
    <property type="component" value="Unassembled WGS sequence"/>
</dbReference>
<comment type="catalytic activity">
    <reaction evidence="10">
        <text>Ca(2+)(in) = Ca(2+)(out)</text>
        <dbReference type="Rhea" id="RHEA:29671"/>
        <dbReference type="ChEBI" id="CHEBI:29108"/>
    </reaction>
</comment>
<reference evidence="14" key="1">
    <citation type="submission" date="2021-03" db="EMBL/GenBank/DDBJ databases">
        <title>Comparative genomics and phylogenomic investigation of the class Geoglossomycetes provide insights into ecological specialization and systematics.</title>
        <authorList>
            <person name="Melie T."/>
            <person name="Pirro S."/>
            <person name="Miller A.N."/>
            <person name="Quandt A."/>
        </authorList>
    </citation>
    <scope>NUCLEOTIDE SEQUENCE</scope>
    <source>
        <strain evidence="14">CAQ_001_2017</strain>
    </source>
</reference>
<dbReference type="Gene3D" id="1.10.238.10">
    <property type="entry name" value="EF-hand"/>
    <property type="match status" value="1"/>
</dbReference>
<keyword evidence="3" id="KW-0406">Ion transport</keyword>
<keyword evidence="9" id="KW-0407">Ion channel</keyword>
<comment type="subcellular location">
    <subcellularLocation>
        <location evidence="1">Membrane</location>
    </subcellularLocation>
</comment>
<dbReference type="Gene3D" id="2.30.30.60">
    <property type="match status" value="1"/>
</dbReference>
<feature type="transmembrane region" description="Helical" evidence="12">
    <location>
        <begin position="187"/>
        <end position="209"/>
    </location>
</feature>
<evidence type="ECO:0000259" key="13">
    <source>
        <dbReference type="PROSITE" id="PS50222"/>
    </source>
</evidence>
<dbReference type="AlphaFoldDB" id="A0A9P8RRL4"/>
<feature type="compositionally biased region" description="Basic and acidic residues" evidence="11">
    <location>
        <begin position="27"/>
        <end position="36"/>
    </location>
</feature>
<evidence type="ECO:0000256" key="11">
    <source>
        <dbReference type="SAM" id="MobiDB-lite"/>
    </source>
</evidence>
<comment type="similarity">
    <text evidence="2">Belongs to the MscS (TC 1.A.23) family.</text>
</comment>
<keyword evidence="3" id="KW-0813">Transport</keyword>
<sequence length="900" mass="100250">MSTTPVDEISQVHRATNASQSSAEGKFNGERLDERNYLQVQTSHGSDNTRKSLLAASRSREQNYRLEDDLEVLRAERAASDAARSGTEPEGHCRSRSHHGPESSFDIESDRDREKPAIYKLPGSPTTSIARAFLRIHNSSFLVRYFSYIVPVVAILLIPLLLGALVFKGASVGGVKLLWFSIWLETFWLLLWASRIVAKCMPYVLGLVASIFTNNDKKWKDLGRQLEFPATLFFWWLGIEISFLPTMTNHHIDDNNTPKDWEKKMNKVLITALVGFALNFVSKIIIQLIAISFHLRTYADRIEVNKFEISCLVKLYNFSKENIKMEDSEFETNVPTPPGALTPVMRKAHKNAKEVLSKVGDVAGKVAGDLTGKAVVPSTNPHQVVLALLSTTGGSQVLARRLFRTFVRENTETVYADDMKSAFDNEEEADAAFQLFDKDLNGDVSMEELESVCVEVGRERKSITASLKDLDSVISKLNGVFVFIVIVITLLVFISLLSASAAGVLTSAGSTLLALSWLFSATAQEFLQSVVFVFVKHPFDVGDRVDIYGNTGDKMKGDTYFVKEISLLYTEFKKLEGHIVQAPNSYLNNLFILNMRRSGALAEAVPIIIKFGTTLDQIEELRKRLLGFVTAEKRDFQSKILTELRDITEAHSITLNVVFFYKSNAQNELLRLQRRNKFICCLMVTLSDIGIEGPRMRLPGTKEDTPFYLHGNPAPQASLQDFPNYPADGDPPGLVPPYNSSTLRASGRGRGESLSQMNKRVDFSLGMQDLVSSDPMGDVYDDRRHRTKLPPSHGREGDGSTGGSLGRPSSREGRRSTDDRESLRLRNTPNTRRHRLFSTRSRDAMQHELDDMEAGMVGIPEAPSRQETIRMDPMSAAAGGIPQQPQASGFLGIPGPKKDP</sequence>
<comment type="caution">
    <text evidence="14">The sequence shown here is derived from an EMBL/GenBank/DDBJ whole genome shotgun (WGS) entry which is preliminary data.</text>
</comment>
<gene>
    <name evidence="14" type="ORF">GP486_002555</name>
</gene>
<organism evidence="14 15">
    <name type="scientific">Trichoglossum hirsutum</name>
    <dbReference type="NCBI Taxonomy" id="265104"/>
    <lineage>
        <taxon>Eukaryota</taxon>
        <taxon>Fungi</taxon>
        <taxon>Dikarya</taxon>
        <taxon>Ascomycota</taxon>
        <taxon>Pezizomycotina</taxon>
        <taxon>Geoglossomycetes</taxon>
        <taxon>Geoglossales</taxon>
        <taxon>Geoglossaceae</taxon>
        <taxon>Trichoglossum</taxon>
    </lineage>
</organism>
<evidence type="ECO:0000256" key="3">
    <source>
        <dbReference type="ARBA" id="ARBA00022568"/>
    </source>
</evidence>
<dbReference type="GO" id="GO:0005262">
    <property type="term" value="F:calcium channel activity"/>
    <property type="evidence" value="ECO:0007669"/>
    <property type="project" value="UniProtKB-KW"/>
</dbReference>
<evidence type="ECO:0000256" key="5">
    <source>
        <dbReference type="ARBA" id="ARBA00022692"/>
    </source>
</evidence>
<keyword evidence="7 12" id="KW-1133">Transmembrane helix</keyword>
<evidence type="ECO:0000256" key="4">
    <source>
        <dbReference type="ARBA" id="ARBA00022673"/>
    </source>
</evidence>
<evidence type="ECO:0000313" key="15">
    <source>
        <dbReference type="Proteomes" id="UP000750711"/>
    </source>
</evidence>
<evidence type="ECO:0000256" key="2">
    <source>
        <dbReference type="ARBA" id="ARBA00008017"/>
    </source>
</evidence>
<dbReference type="InterPro" id="IPR023408">
    <property type="entry name" value="MscS_beta-dom_sf"/>
</dbReference>
<evidence type="ECO:0000256" key="8">
    <source>
        <dbReference type="ARBA" id="ARBA00023136"/>
    </source>
</evidence>
<dbReference type="PROSITE" id="PS50222">
    <property type="entry name" value="EF_HAND_2"/>
    <property type="match status" value="1"/>
</dbReference>
<dbReference type="GO" id="GO:0006874">
    <property type="term" value="P:intracellular calcium ion homeostasis"/>
    <property type="evidence" value="ECO:0007669"/>
    <property type="project" value="TreeGrafter"/>
</dbReference>
<keyword evidence="15" id="KW-1185">Reference proteome</keyword>
<dbReference type="InterPro" id="IPR058650">
    <property type="entry name" value="Msy1/2-like"/>
</dbReference>
<name>A0A9P8RRL4_9PEZI</name>
<feature type="region of interest" description="Disordered" evidence="11">
    <location>
        <begin position="78"/>
        <end position="112"/>
    </location>
</feature>
<dbReference type="FunFam" id="1.10.238.10:FF:000345">
    <property type="entry name" value="Mechanosensitive ion channel protein"/>
    <property type="match status" value="1"/>
</dbReference>
<dbReference type="SUPFAM" id="SSF47473">
    <property type="entry name" value="EF-hand"/>
    <property type="match status" value="1"/>
</dbReference>
<evidence type="ECO:0000256" key="9">
    <source>
        <dbReference type="ARBA" id="ARBA00023303"/>
    </source>
</evidence>
<dbReference type="InterPro" id="IPR002048">
    <property type="entry name" value="EF_hand_dom"/>
</dbReference>
<keyword evidence="5 12" id="KW-0812">Transmembrane</keyword>
<proteinExistence type="inferred from homology"/>
<dbReference type="PANTHER" id="PTHR31323:SF15">
    <property type="entry name" value="MECHANOSENSITIVE ION CHANNEL PROTEIN MSY1"/>
    <property type="match status" value="1"/>
</dbReference>
<dbReference type="InterPro" id="IPR006685">
    <property type="entry name" value="MscS_channel_2nd"/>
</dbReference>
<feature type="compositionally biased region" description="Polar residues" evidence="11">
    <location>
        <begin position="13"/>
        <end position="23"/>
    </location>
</feature>
<evidence type="ECO:0000256" key="6">
    <source>
        <dbReference type="ARBA" id="ARBA00022967"/>
    </source>
</evidence>
<feature type="region of interest" description="Disordered" evidence="11">
    <location>
        <begin position="709"/>
        <end position="843"/>
    </location>
</feature>
<evidence type="ECO:0000256" key="1">
    <source>
        <dbReference type="ARBA" id="ARBA00004370"/>
    </source>
</evidence>
<dbReference type="Pfam" id="PF00924">
    <property type="entry name" value="MS_channel_2nd"/>
    <property type="match status" value="1"/>
</dbReference>
<feature type="region of interest" description="Disordered" evidence="11">
    <location>
        <begin position="1"/>
        <end position="58"/>
    </location>
</feature>
<evidence type="ECO:0000256" key="10">
    <source>
        <dbReference type="ARBA" id="ARBA00036634"/>
    </source>
</evidence>
<dbReference type="InterPro" id="IPR011992">
    <property type="entry name" value="EF-hand-dom_pair"/>
</dbReference>
<feature type="region of interest" description="Disordered" evidence="11">
    <location>
        <begin position="860"/>
        <end position="900"/>
    </location>
</feature>
<keyword evidence="3" id="KW-0106">Calcium</keyword>
<dbReference type="Pfam" id="PF25886">
    <property type="entry name" value="Msy1"/>
    <property type="match status" value="1"/>
</dbReference>
<evidence type="ECO:0000313" key="14">
    <source>
        <dbReference type="EMBL" id="KAH0562817.1"/>
    </source>
</evidence>
<keyword evidence="4" id="KW-0107">Calcium channel</keyword>
<keyword evidence="3" id="KW-0109">Calcium transport</keyword>
<feature type="transmembrane region" description="Helical" evidence="12">
    <location>
        <begin position="230"/>
        <end position="248"/>
    </location>
</feature>